<sequence length="1472" mass="150563">MTITNIAFVSRRGAVILVALALAFAFFAGQVWAQETDTTPPTVEAFSPADNGTARPTDNVTVTFSEPMDASSVNTAFTLTRDGAAGPVAASVTPGTGVDTSFTLDPSGDLAQGATYTARIEGAADVAGNALDTDPAADGNQPKVWSFQVSDIEDPAITLDGPGPNTEARDSLRATATATDNVGVDRVEFVIDGTARVQAVRSGDSYSAEIDTSGFAHGSTHTLAAQAFDTGQNASAVSPSPARSFTIDRQVSLSLGNTPAPGGFVTALPAPLSFATDDDVSPANRECRAFRTATTAGAFADCSSPFSPNLAADGAYTYEVRVTDNVGNTDSQTRTFTLDRVDPTLTIDGGPNDGATFGPNTTQSWTFTAGDATSGPPRVECSVIKTGAQEQHVFGPCSGASSHSVSNRGGGQHEFKVRATDGAGHQTTLTRSFSIDATAPAVSLTSPSEGQEARDSVTAAATATDTGGVARVEFLIDGALRATDTTSPYSADLNTAALPHGTTHTVTARAVDAFGNEESASRTFVVDRQVSLTLGASPTAGGFTNAPSVPLSFTTDDDVAAGDRECRATRTGAAQGTFVACASPFSPTLSADGEYTYEVRVTDNVGNVAGASRVFTLDRTSPNLAIGTGPDGGTFGPNTTQTWTFTAGDATSGPATVECSVAAAGGTHAFGACSAAGSHSVTNRPDGSYEFKVKAIDKAGNERVLTRSFTIDATDPTVGISGLDEGQKVGASVTVAATASDNIPGAPRVEFLVDGAVKATDNDAPYSAGLNLAAFAHGSSHTISVRATDGVGNTASASRTVTLDKLVSLTLGASPAAGGFTNAASVPLSFDTDPDVVKRECRATRSGTVAGNFAPCAAPFEPALTQDGVYTYEVRVTDDVGNTKTESRAFTFDRTSPNLALSSGPDGGTFGPNTTQSWTFNAGDATSGPPEVLCSVAAVPPVGAAAHEYGPCGGAGSHSVTNRPDGTYEFSVRAADRAGNQSVVKTRAIRIDATAPTATLTGPATGTKVGKTMTVTFAASDDLTGAPRVEFLVDGTVRAPVPGSRTPNSATLDMQVYDQDSTHTVAVRATDDVGNRSASSGAEVTVDRQVSLALGDSPVQGGQTNAASVPLSFTTDADVSDAGRECQVERRGTPPEPYAPCASPYAPDLTADGVYIYRVRVTDDVGNVATASRAFTFDETPPALTVNGPNDGVFGPGTRQEWTISAGDATTGPARVQCSVAAAGASPNYGPCATSTSHFAANRPEGSYELRVRATDGAGNATEVARTFAIDATPPAVAIDAGLPDNAITNRTSLTWTFSAEAGATFQCRVYAAGSTPPAFGPCSGDGRHTAGPLAQGKYTFEVRGLDTLGNRLDGPSAGRTFTVDTTAPRISGVTPANNARNVAPNANVAATFTEAMRLTTLGKANFKIIRSGTSTPVAASVTFSPVTNRATLNPVNPLRQGATYRVVVTTGARDLANNPLQVTKSWNFRVR</sequence>
<dbReference type="Gene3D" id="2.60.40.1220">
    <property type="match status" value="2"/>
</dbReference>
<feature type="region of interest" description="Disordered" evidence="3">
    <location>
        <begin position="895"/>
        <end position="924"/>
    </location>
</feature>
<gene>
    <name evidence="7" type="ORF">GBA63_03360</name>
</gene>
<dbReference type="InterPro" id="IPR051846">
    <property type="entry name" value="SH2_domain_adapters"/>
</dbReference>
<reference evidence="7 8" key="1">
    <citation type="submission" date="2019-10" db="EMBL/GenBank/DDBJ databases">
        <title>Rubrobacter sp nov SCSIO 52090 isolated from a deep-sea sediment in the South China Sea.</title>
        <authorList>
            <person name="Chen R.W."/>
        </authorList>
    </citation>
    <scope>NUCLEOTIDE SEQUENCE [LARGE SCALE GENOMIC DNA]</scope>
    <source>
        <strain evidence="7 8">SCSIO 52909</strain>
    </source>
</reference>
<dbReference type="InterPro" id="IPR032812">
    <property type="entry name" value="SbsA_Ig"/>
</dbReference>
<dbReference type="PANTHER" id="PTHR15127:SF32">
    <property type="entry name" value="HEAVYWEIGHT, ISOFORM A"/>
    <property type="match status" value="1"/>
</dbReference>
<dbReference type="Pfam" id="PF12245">
    <property type="entry name" value="Big_3_2"/>
    <property type="match status" value="5"/>
</dbReference>
<keyword evidence="8" id="KW-1185">Reference proteome</keyword>
<evidence type="ECO:0000259" key="6">
    <source>
        <dbReference type="Pfam" id="PF13205"/>
    </source>
</evidence>
<dbReference type="Pfam" id="PF17957">
    <property type="entry name" value="Big_7"/>
    <property type="match status" value="4"/>
</dbReference>
<dbReference type="InterPro" id="IPR014755">
    <property type="entry name" value="Cu-Rt/internalin_Ig-like"/>
</dbReference>
<evidence type="ECO:0000256" key="2">
    <source>
        <dbReference type="ARBA" id="ARBA00022999"/>
    </source>
</evidence>
<dbReference type="InterPro" id="IPR013783">
    <property type="entry name" value="Ig-like_fold"/>
</dbReference>
<dbReference type="GO" id="GO:0005975">
    <property type="term" value="P:carbohydrate metabolic process"/>
    <property type="evidence" value="ECO:0007669"/>
    <property type="project" value="UniProtKB-ARBA"/>
</dbReference>
<evidence type="ECO:0000313" key="7">
    <source>
        <dbReference type="EMBL" id="QIN81780.1"/>
    </source>
</evidence>
<feature type="chain" id="PRO_5026210394" description="Ig-like domain-containing protein" evidence="4">
    <location>
        <begin position="34"/>
        <end position="1472"/>
    </location>
</feature>
<name>A0A6G8Q5P6_9ACTN</name>
<keyword evidence="2" id="KW-0727">SH2 domain</keyword>
<proteinExistence type="predicted"/>
<feature type="domain" description="SbsA Ig-like" evidence="6">
    <location>
        <begin position="1365"/>
        <end position="1470"/>
    </location>
</feature>
<feature type="domain" description="Ig-like" evidence="5">
    <location>
        <begin position="583"/>
        <end position="618"/>
    </location>
</feature>
<keyword evidence="1 4" id="KW-0732">Signal</keyword>
<dbReference type="Proteomes" id="UP000501452">
    <property type="component" value="Chromosome"/>
</dbReference>
<accession>A0A6G8Q5P6</accession>
<dbReference type="RefSeq" id="WP_166173494.1">
    <property type="nucleotide sequence ID" value="NZ_CP045119.1"/>
</dbReference>
<evidence type="ECO:0000256" key="4">
    <source>
        <dbReference type="SAM" id="SignalP"/>
    </source>
</evidence>
<protein>
    <recommendedName>
        <fullName evidence="9">Ig-like domain-containing protein</fullName>
    </recommendedName>
</protein>
<evidence type="ECO:0000259" key="5">
    <source>
        <dbReference type="Pfam" id="PF12245"/>
    </source>
</evidence>
<dbReference type="KEGG" id="rub:GBA63_03360"/>
<evidence type="ECO:0000256" key="3">
    <source>
        <dbReference type="SAM" id="MobiDB-lite"/>
    </source>
</evidence>
<dbReference type="Pfam" id="PF13205">
    <property type="entry name" value="Big_5"/>
    <property type="match status" value="2"/>
</dbReference>
<organism evidence="7 8">
    <name type="scientific">Rubrobacter tropicus</name>
    <dbReference type="NCBI Taxonomy" id="2653851"/>
    <lineage>
        <taxon>Bacteria</taxon>
        <taxon>Bacillati</taxon>
        <taxon>Actinomycetota</taxon>
        <taxon>Rubrobacteria</taxon>
        <taxon>Rubrobacterales</taxon>
        <taxon>Rubrobacteraceae</taxon>
        <taxon>Rubrobacter</taxon>
    </lineage>
</organism>
<dbReference type="EMBL" id="CP045119">
    <property type="protein sequence ID" value="QIN81780.1"/>
    <property type="molecule type" value="Genomic_DNA"/>
</dbReference>
<feature type="domain" description="Ig-like" evidence="5">
    <location>
        <begin position="1235"/>
        <end position="1271"/>
    </location>
</feature>
<feature type="domain" description="Ig-like" evidence="5">
    <location>
        <begin position="965"/>
        <end position="992"/>
    </location>
</feature>
<evidence type="ECO:0000256" key="1">
    <source>
        <dbReference type="ARBA" id="ARBA00022729"/>
    </source>
</evidence>
<feature type="domain" description="Ig-like" evidence="5">
    <location>
        <begin position="685"/>
        <end position="712"/>
    </location>
</feature>
<evidence type="ECO:0000313" key="8">
    <source>
        <dbReference type="Proteomes" id="UP000501452"/>
    </source>
</evidence>
<feature type="signal peptide" evidence="4">
    <location>
        <begin position="1"/>
        <end position="33"/>
    </location>
</feature>
<feature type="domain" description="SbsA Ig-like" evidence="6">
    <location>
        <begin position="37"/>
        <end position="148"/>
    </location>
</feature>
<evidence type="ECO:0008006" key="9">
    <source>
        <dbReference type="Google" id="ProtNLM"/>
    </source>
</evidence>
<dbReference type="PANTHER" id="PTHR15127">
    <property type="entry name" value="HEAVYWEIGHT, ISOFORM A"/>
    <property type="match status" value="1"/>
</dbReference>
<dbReference type="InterPro" id="IPR022038">
    <property type="entry name" value="Ig-like_bact"/>
</dbReference>
<feature type="compositionally biased region" description="Polar residues" evidence="3">
    <location>
        <begin position="911"/>
        <end position="920"/>
    </location>
</feature>
<dbReference type="Gene3D" id="2.60.40.10">
    <property type="entry name" value="Immunoglobulins"/>
    <property type="match status" value="8"/>
</dbReference>
<dbReference type="GO" id="GO:0001784">
    <property type="term" value="F:phosphotyrosine residue binding"/>
    <property type="evidence" value="ECO:0007669"/>
    <property type="project" value="TreeGrafter"/>
</dbReference>
<feature type="domain" description="Ig-like" evidence="5">
    <location>
        <begin position="304"/>
        <end position="340"/>
    </location>
</feature>